<dbReference type="AlphaFoldDB" id="A0A4Y9XKV5"/>
<reference evidence="1 2" key="1">
    <citation type="submission" date="2019-01" db="EMBL/GenBank/DDBJ databases">
        <title>Genome sequencing of the rare red list fungi Fomitopsis rosea.</title>
        <authorList>
            <person name="Buettner E."/>
            <person name="Kellner H."/>
        </authorList>
    </citation>
    <scope>NUCLEOTIDE SEQUENCE [LARGE SCALE GENOMIC DNA]</scope>
    <source>
        <strain evidence="1 2">DSM 105464</strain>
    </source>
</reference>
<proteinExistence type="predicted"/>
<sequence>MIKEHKWYGPNGMQQLRTKEPKQLILTFDETIELFMRPENRHAKLHIDIKLFCFVCSLYCH</sequence>
<dbReference type="Proteomes" id="UP000298390">
    <property type="component" value="Unassembled WGS sequence"/>
</dbReference>
<protein>
    <submittedName>
        <fullName evidence="1">Uncharacterized protein</fullName>
    </submittedName>
</protein>
<evidence type="ECO:0000313" key="1">
    <source>
        <dbReference type="EMBL" id="TFY50645.1"/>
    </source>
</evidence>
<gene>
    <name evidence="1" type="ORF">EVJ58_g10957</name>
</gene>
<dbReference type="EMBL" id="SEKV01001422">
    <property type="protein sequence ID" value="TFY50645.1"/>
    <property type="molecule type" value="Genomic_DNA"/>
</dbReference>
<dbReference type="STRING" id="34475.A0A4Y9XKV5"/>
<accession>A0A4Y9XKV5</accession>
<comment type="caution">
    <text evidence="1">The sequence shown here is derived from an EMBL/GenBank/DDBJ whole genome shotgun (WGS) entry which is preliminary data.</text>
</comment>
<evidence type="ECO:0000313" key="2">
    <source>
        <dbReference type="Proteomes" id="UP000298390"/>
    </source>
</evidence>
<name>A0A4Y9XKV5_9APHY</name>
<organism evidence="1 2">
    <name type="scientific">Rhodofomes roseus</name>
    <dbReference type="NCBI Taxonomy" id="34475"/>
    <lineage>
        <taxon>Eukaryota</taxon>
        <taxon>Fungi</taxon>
        <taxon>Dikarya</taxon>
        <taxon>Basidiomycota</taxon>
        <taxon>Agaricomycotina</taxon>
        <taxon>Agaricomycetes</taxon>
        <taxon>Polyporales</taxon>
        <taxon>Rhodofomes</taxon>
    </lineage>
</organism>